<dbReference type="AlphaFoldDB" id="A0AAE6FYQ6"/>
<proteinExistence type="predicted"/>
<name>A0AAE6FYQ6_MYXXA</name>
<dbReference type="EMBL" id="CP017174">
    <property type="protein sequence ID" value="QDE67692.1"/>
    <property type="molecule type" value="Genomic_DNA"/>
</dbReference>
<evidence type="ECO:0000313" key="1">
    <source>
        <dbReference type="EMBL" id="QDE67692.1"/>
    </source>
</evidence>
<sequence length="61" mass="6908">MPVQWADAARRDLARAGEVRRDDAGEAAWVVVLGTQRQCEHVPVDAVRDQLRTRPVKRPMT</sequence>
<protein>
    <submittedName>
        <fullName evidence="1">Uncharacterized protein</fullName>
    </submittedName>
</protein>
<gene>
    <name evidence="1" type="ORF">BHS09_12245</name>
</gene>
<dbReference type="Proteomes" id="UP000320179">
    <property type="component" value="Chromosome"/>
</dbReference>
<reference evidence="1 2" key="1">
    <citation type="journal article" date="2019" name="Science">
        <title>Social genes are selection hotspots in kin groups of a soil microbe.</title>
        <authorList>
            <person name="Wielgoss S."/>
            <person name="Wolfensberger R."/>
            <person name="Sun L."/>
            <person name="Fiegna F."/>
            <person name="Velicer G.J."/>
        </authorList>
    </citation>
    <scope>NUCLEOTIDE SEQUENCE [LARGE SCALE GENOMIC DNA]</scope>
    <source>
        <strain evidence="1 2">MC3.5.9c15</strain>
    </source>
</reference>
<accession>A0AAE6FYQ6</accession>
<organism evidence="1 2">
    <name type="scientific">Myxococcus xanthus</name>
    <dbReference type="NCBI Taxonomy" id="34"/>
    <lineage>
        <taxon>Bacteria</taxon>
        <taxon>Pseudomonadati</taxon>
        <taxon>Myxococcota</taxon>
        <taxon>Myxococcia</taxon>
        <taxon>Myxococcales</taxon>
        <taxon>Cystobacterineae</taxon>
        <taxon>Myxococcaceae</taxon>
        <taxon>Myxococcus</taxon>
    </lineage>
</organism>
<evidence type="ECO:0000313" key="2">
    <source>
        <dbReference type="Proteomes" id="UP000320179"/>
    </source>
</evidence>